<organism evidence="1 2">
    <name type="scientific">Desulfosarcina alkanivorans</name>
    <dbReference type="NCBI Taxonomy" id="571177"/>
    <lineage>
        <taxon>Bacteria</taxon>
        <taxon>Pseudomonadati</taxon>
        <taxon>Thermodesulfobacteriota</taxon>
        <taxon>Desulfobacteria</taxon>
        <taxon>Desulfobacterales</taxon>
        <taxon>Desulfosarcinaceae</taxon>
        <taxon>Desulfosarcina</taxon>
    </lineage>
</organism>
<dbReference type="RefSeq" id="WP_155316295.1">
    <property type="nucleotide sequence ID" value="NZ_AP021874.1"/>
</dbReference>
<name>A0A5K7YJS8_9BACT</name>
<dbReference type="Proteomes" id="UP000427906">
    <property type="component" value="Chromosome"/>
</dbReference>
<dbReference type="KEGG" id="dalk:DSCA_20290"/>
<dbReference type="AlphaFoldDB" id="A0A5K7YJS8"/>
<evidence type="ECO:0000313" key="1">
    <source>
        <dbReference type="EMBL" id="BBO68099.1"/>
    </source>
</evidence>
<evidence type="ECO:0000313" key="2">
    <source>
        <dbReference type="Proteomes" id="UP000427906"/>
    </source>
</evidence>
<dbReference type="EMBL" id="AP021874">
    <property type="protein sequence ID" value="BBO68099.1"/>
    <property type="molecule type" value="Genomic_DNA"/>
</dbReference>
<keyword evidence="2" id="KW-1185">Reference proteome</keyword>
<gene>
    <name evidence="1" type="ORF">DSCA_20290</name>
</gene>
<proteinExistence type="predicted"/>
<protein>
    <submittedName>
        <fullName evidence="1">Uncharacterized protein</fullName>
    </submittedName>
</protein>
<accession>A0A5K7YJS8</accession>
<sequence>MRGIKETTKKTEDKVAGLLLVFSEQILFGAEGNRQEDAKKIKYSECSQKDGAGYSLQRRSTVAVFS</sequence>
<reference evidence="1 2" key="1">
    <citation type="submission" date="2019-11" db="EMBL/GenBank/DDBJ databases">
        <title>Comparative genomics of hydrocarbon-degrading Desulfosarcina strains.</title>
        <authorList>
            <person name="Watanabe M."/>
            <person name="Kojima H."/>
            <person name="Fukui M."/>
        </authorList>
    </citation>
    <scope>NUCLEOTIDE SEQUENCE [LARGE SCALE GENOMIC DNA]</scope>
    <source>
        <strain evidence="1 2">PL12</strain>
    </source>
</reference>